<proteinExistence type="predicted"/>
<keyword evidence="3" id="KW-1185">Reference proteome</keyword>
<evidence type="ECO:0000256" key="1">
    <source>
        <dbReference type="SAM" id="Phobius"/>
    </source>
</evidence>
<sequence length="488" mass="55009">MKEGLLQRLGQQELLKGWGGALALVFLAVALVNLLAAFEALSISHVVSRYEGFVYDGIVGLLAGGDLYPEWHQHLYRYRVYNPLTYLPTAWLSDSPDQALWRGRLISWGAALLLAALLAWWGRKQADRLSAVLLFGLFFTIFGLTVPDFFRLRPESLAMLLGFLGWYLAAQESRRSLALAALCCLLAFAVKQSYILIPATIFAWLLIQRRWRDLLTFTLLMLAGLTVIYLLMGWFWGVAAFQHTLLAMGSNAMTPFKHAAYYGPMLFQRYPGFWVAALIVLLWCLPARSAPLLLRVSLPLSLLWTFMIAGKAGASDSYFGELVIFLLLALGVALRQAPLAVRVLVLAALSLQAWQSGRLLLEQGSTVVAQYEDRGMPVRRYADHYRAFPGTLLLVDERLSIQSQRVVAIDWFLLELLERSGRIELEPLFQQILAGRFDKIVFDQTAETGLERYLYQLTRHGPYRQTFSNAFISEWTRVGYPPPAPPAP</sequence>
<reference evidence="2 3" key="2">
    <citation type="submission" date="2018-12" db="EMBL/GenBank/DDBJ databases">
        <title>Simiduia agarivorans gen. nov., sp. nov., a marine, agarolytic bacterium isolated from shallow coastal water from Keelung, Taiwan.</title>
        <authorList>
            <person name="Shieh W.Y."/>
        </authorList>
    </citation>
    <scope>NUCLEOTIDE SEQUENCE [LARGE SCALE GENOMIC DNA]</scope>
    <source>
        <strain evidence="2 3">GTF-13</strain>
    </source>
</reference>
<dbReference type="AlphaFoldDB" id="A0A3P3VX85"/>
<feature type="transmembrane region" description="Helical" evidence="1">
    <location>
        <begin position="177"/>
        <end position="207"/>
    </location>
</feature>
<organism evidence="2 3">
    <name type="scientific">Aestuariirhabdus litorea</name>
    <dbReference type="NCBI Taxonomy" id="2528527"/>
    <lineage>
        <taxon>Bacteria</taxon>
        <taxon>Pseudomonadati</taxon>
        <taxon>Pseudomonadota</taxon>
        <taxon>Gammaproteobacteria</taxon>
        <taxon>Oceanospirillales</taxon>
        <taxon>Aestuariirhabdaceae</taxon>
        <taxon>Aestuariirhabdus</taxon>
    </lineage>
</organism>
<keyword evidence="1" id="KW-0812">Transmembrane</keyword>
<feature type="transmembrane region" description="Helical" evidence="1">
    <location>
        <begin position="129"/>
        <end position="150"/>
    </location>
</feature>
<name>A0A3P3VX85_9GAMM</name>
<evidence type="ECO:0000313" key="2">
    <source>
        <dbReference type="EMBL" id="RRJ85303.1"/>
    </source>
</evidence>
<feature type="transmembrane region" description="Helical" evidence="1">
    <location>
        <begin position="21"/>
        <end position="43"/>
    </location>
</feature>
<feature type="transmembrane region" description="Helical" evidence="1">
    <location>
        <begin position="322"/>
        <end position="349"/>
    </location>
</feature>
<dbReference type="RefSeq" id="WP_125015729.1">
    <property type="nucleotide sequence ID" value="NZ_QWEZ01000001.1"/>
</dbReference>
<keyword evidence="1" id="KW-1133">Transmembrane helix</keyword>
<dbReference type="EMBL" id="QWEZ01000001">
    <property type="protein sequence ID" value="RRJ85303.1"/>
    <property type="molecule type" value="Genomic_DNA"/>
</dbReference>
<evidence type="ECO:0000313" key="3">
    <source>
        <dbReference type="Proteomes" id="UP000280792"/>
    </source>
</evidence>
<gene>
    <name evidence="2" type="ORF">D0544_09650</name>
</gene>
<feature type="transmembrane region" description="Helical" evidence="1">
    <location>
        <begin position="105"/>
        <end position="122"/>
    </location>
</feature>
<reference evidence="2 3" key="1">
    <citation type="submission" date="2018-08" db="EMBL/GenBank/DDBJ databases">
        <authorList>
            <person name="Khan S.A."/>
        </authorList>
    </citation>
    <scope>NUCLEOTIDE SEQUENCE [LARGE SCALE GENOMIC DNA]</scope>
    <source>
        <strain evidence="2 3">GTF-13</strain>
    </source>
</reference>
<feature type="transmembrane region" description="Helical" evidence="1">
    <location>
        <begin position="259"/>
        <end position="285"/>
    </location>
</feature>
<protein>
    <recommendedName>
        <fullName evidence="4">Glycosyltransferase RgtA/B/C/D-like domain-containing protein</fullName>
    </recommendedName>
</protein>
<keyword evidence="1" id="KW-0472">Membrane</keyword>
<dbReference type="Proteomes" id="UP000280792">
    <property type="component" value="Unassembled WGS sequence"/>
</dbReference>
<accession>A0A3P3VX85</accession>
<feature type="transmembrane region" description="Helical" evidence="1">
    <location>
        <begin position="214"/>
        <end position="239"/>
    </location>
</feature>
<evidence type="ECO:0008006" key="4">
    <source>
        <dbReference type="Google" id="ProtNLM"/>
    </source>
</evidence>
<feature type="transmembrane region" description="Helical" evidence="1">
    <location>
        <begin position="292"/>
        <end position="310"/>
    </location>
</feature>
<comment type="caution">
    <text evidence="2">The sequence shown here is derived from an EMBL/GenBank/DDBJ whole genome shotgun (WGS) entry which is preliminary data.</text>
</comment>